<evidence type="ECO:0000313" key="1">
    <source>
        <dbReference type="EMBL" id="GLI94020.1"/>
    </source>
</evidence>
<protein>
    <submittedName>
        <fullName evidence="1">Uncharacterized protein</fullName>
    </submittedName>
</protein>
<comment type="caution">
    <text evidence="1">The sequence shown here is derived from an EMBL/GenBank/DDBJ whole genome shotgun (WGS) entry which is preliminary data.</text>
</comment>
<accession>A0A9W6GWA1</accession>
<organism evidence="1 2">
    <name type="scientific">Methylocystis echinoides</name>
    <dbReference type="NCBI Taxonomy" id="29468"/>
    <lineage>
        <taxon>Bacteria</taxon>
        <taxon>Pseudomonadati</taxon>
        <taxon>Pseudomonadota</taxon>
        <taxon>Alphaproteobacteria</taxon>
        <taxon>Hyphomicrobiales</taxon>
        <taxon>Methylocystaceae</taxon>
        <taxon>Methylocystis</taxon>
    </lineage>
</organism>
<sequence length="87" mass="9690">MCYTTNISSDVRDEDLMSLLNEFFEVAAKDKRNVIIWFKGGEKIAGRVHSVENNLVLLTLSGEAAEFQNYTVAVLVEEVAALAWVVP</sequence>
<dbReference type="SUPFAM" id="SSF50182">
    <property type="entry name" value="Sm-like ribonucleoproteins"/>
    <property type="match status" value="1"/>
</dbReference>
<reference evidence="1" key="1">
    <citation type="journal article" date="2023" name="Int. J. Syst. Evol. Microbiol.">
        <title>Methylocystis iwaonis sp. nov., a type II methane-oxidizing bacterium from surface soil of a rice paddy field in Japan, and emended description of the genus Methylocystis (ex Whittenbury et al. 1970) Bowman et al. 1993.</title>
        <authorList>
            <person name="Kaise H."/>
            <person name="Sawadogo J.B."/>
            <person name="Alam M.S."/>
            <person name="Ueno C."/>
            <person name="Dianou D."/>
            <person name="Shinjo R."/>
            <person name="Asakawa S."/>
        </authorList>
    </citation>
    <scope>NUCLEOTIDE SEQUENCE</scope>
    <source>
        <strain evidence="1">LMG27198</strain>
    </source>
</reference>
<dbReference type="InterPro" id="IPR010920">
    <property type="entry name" value="LSM_dom_sf"/>
</dbReference>
<keyword evidence="2" id="KW-1185">Reference proteome</keyword>
<evidence type="ECO:0000313" key="2">
    <source>
        <dbReference type="Proteomes" id="UP001144323"/>
    </source>
</evidence>
<dbReference type="Proteomes" id="UP001144323">
    <property type="component" value="Unassembled WGS sequence"/>
</dbReference>
<dbReference type="EMBL" id="BSEC01000001">
    <property type="protein sequence ID" value="GLI94020.1"/>
    <property type="molecule type" value="Genomic_DNA"/>
</dbReference>
<name>A0A9W6GWA1_9HYPH</name>
<proteinExistence type="predicted"/>
<dbReference type="AlphaFoldDB" id="A0A9W6GWA1"/>
<gene>
    <name evidence="1" type="ORF">LMG27198_30120</name>
</gene>
<dbReference type="RefSeq" id="WP_281804045.1">
    <property type="nucleotide sequence ID" value="NZ_BSEC01000001.1"/>
</dbReference>